<comment type="caution">
    <text evidence="2">The sequence shown here is derived from an EMBL/GenBank/DDBJ whole genome shotgun (WGS) entry which is preliminary data.</text>
</comment>
<evidence type="ECO:0000313" key="3">
    <source>
        <dbReference type="Proteomes" id="UP000078343"/>
    </source>
</evidence>
<proteinExistence type="predicted"/>
<dbReference type="Proteomes" id="UP000078343">
    <property type="component" value="Unassembled WGS sequence"/>
</dbReference>
<dbReference type="GeneID" id="30005418"/>
<evidence type="ECO:0000256" key="1">
    <source>
        <dbReference type="SAM" id="MobiDB-lite"/>
    </source>
</evidence>
<dbReference type="RefSeq" id="XP_018698643.1">
    <property type="nucleotide sequence ID" value="XM_018832764.1"/>
</dbReference>
<feature type="compositionally biased region" description="Polar residues" evidence="1">
    <location>
        <begin position="133"/>
        <end position="144"/>
    </location>
</feature>
<reference evidence="2 3" key="1">
    <citation type="submission" date="2016-04" db="EMBL/GenBank/DDBJ databases">
        <title>Draft genome of Fonsecaea erecta CBS 125763.</title>
        <authorList>
            <person name="Weiss V.A."/>
            <person name="Vicente V.A."/>
            <person name="Raittz R.T."/>
            <person name="Moreno L.F."/>
            <person name="De Souza E.M."/>
            <person name="Pedrosa F.O."/>
            <person name="Steffens M.B."/>
            <person name="Faoro H."/>
            <person name="Tadra-Sfeir M.Z."/>
            <person name="Najafzadeh M.J."/>
            <person name="Felipe M.S."/>
            <person name="Teixeira M."/>
            <person name="Sun J."/>
            <person name="Xi L."/>
            <person name="Gomes R."/>
            <person name="De Azevedo C.M."/>
            <person name="Salgado C.G."/>
            <person name="Da Silva M.B."/>
            <person name="Nascimento M.F."/>
            <person name="Queiroz-Telles F."/>
            <person name="Attili D.S."/>
            <person name="Gorbushina A."/>
        </authorList>
    </citation>
    <scope>NUCLEOTIDE SEQUENCE [LARGE SCALE GENOMIC DNA]</scope>
    <source>
        <strain evidence="2 3">CBS 125763</strain>
    </source>
</reference>
<accession>A0A179A0Z4</accession>
<protein>
    <submittedName>
        <fullName evidence="2">Uncharacterized protein</fullName>
    </submittedName>
</protein>
<dbReference type="AlphaFoldDB" id="A0A179A0Z4"/>
<name>A0A179A0Z4_9EURO</name>
<feature type="region of interest" description="Disordered" evidence="1">
    <location>
        <begin position="1"/>
        <end position="189"/>
    </location>
</feature>
<feature type="compositionally biased region" description="Polar residues" evidence="1">
    <location>
        <begin position="96"/>
        <end position="105"/>
    </location>
</feature>
<keyword evidence="3" id="KW-1185">Reference proteome</keyword>
<gene>
    <name evidence="2" type="ORF">AYL99_01248</name>
</gene>
<organism evidence="2 3">
    <name type="scientific">Fonsecaea erecta</name>
    <dbReference type="NCBI Taxonomy" id="1367422"/>
    <lineage>
        <taxon>Eukaryota</taxon>
        <taxon>Fungi</taxon>
        <taxon>Dikarya</taxon>
        <taxon>Ascomycota</taxon>
        <taxon>Pezizomycotina</taxon>
        <taxon>Eurotiomycetes</taxon>
        <taxon>Chaetothyriomycetidae</taxon>
        <taxon>Chaetothyriales</taxon>
        <taxon>Herpotrichiellaceae</taxon>
        <taxon>Fonsecaea</taxon>
    </lineage>
</organism>
<dbReference type="EMBL" id="LVYI01000001">
    <property type="protein sequence ID" value="OAP65276.1"/>
    <property type="molecule type" value="Genomic_DNA"/>
</dbReference>
<feature type="compositionally biased region" description="Polar residues" evidence="1">
    <location>
        <begin position="43"/>
        <end position="53"/>
    </location>
</feature>
<evidence type="ECO:0000313" key="2">
    <source>
        <dbReference type="EMBL" id="OAP65276.1"/>
    </source>
</evidence>
<sequence length="189" mass="20084">MPPLRNVDRPGASSDTGNHSSPFGDDGQHRLDPYTEGQKPAPLQSSCSSSPTLETKAKDSVISTLTSQEPHQHDQRQRTPSIGEDPSHDPAIPPSKMTSTGTSIDCGQRTDDGSRSGSHSPEIPPQMKERCASPQNTIPSSVGSSMLLEIGSGFASPNPQLYAPLASLEGEDNRPIHHPGQLDNTDAQD</sequence>
<dbReference type="OrthoDB" id="10575678at2759"/>